<name>A0A7I8L556_SPIIN</name>
<evidence type="ECO:0000313" key="2">
    <source>
        <dbReference type="EMBL" id="CAA7404902.1"/>
    </source>
</evidence>
<dbReference type="EMBL" id="LR746274">
    <property type="protein sequence ID" value="CAA7404902.1"/>
    <property type="molecule type" value="Genomic_DNA"/>
</dbReference>
<dbReference type="AlphaFoldDB" id="A0A7I8L556"/>
<sequence>MKGHFSHTCPCIKTLFSSLSWVILDVL</sequence>
<evidence type="ECO:0000313" key="3">
    <source>
        <dbReference type="Proteomes" id="UP000663760"/>
    </source>
</evidence>
<organism evidence="2 3">
    <name type="scientific">Spirodela intermedia</name>
    <name type="common">Intermediate duckweed</name>
    <dbReference type="NCBI Taxonomy" id="51605"/>
    <lineage>
        <taxon>Eukaryota</taxon>
        <taxon>Viridiplantae</taxon>
        <taxon>Streptophyta</taxon>
        <taxon>Embryophyta</taxon>
        <taxon>Tracheophyta</taxon>
        <taxon>Spermatophyta</taxon>
        <taxon>Magnoliopsida</taxon>
        <taxon>Liliopsida</taxon>
        <taxon>Araceae</taxon>
        <taxon>Lemnoideae</taxon>
        <taxon>Spirodela</taxon>
    </lineage>
</organism>
<keyword evidence="3" id="KW-1185">Reference proteome</keyword>
<protein>
    <submittedName>
        <fullName evidence="2">Uncharacterized protein</fullName>
    </submittedName>
</protein>
<evidence type="ECO:0000313" key="1">
    <source>
        <dbReference type="EMBL" id="CAA2628824.1"/>
    </source>
</evidence>
<proteinExistence type="predicted"/>
<accession>A0A7I8L556</accession>
<reference evidence="2" key="1">
    <citation type="submission" date="2020-02" db="EMBL/GenBank/DDBJ databases">
        <authorList>
            <person name="Scholz U."/>
            <person name="Mascher M."/>
            <person name="Fiebig A."/>
        </authorList>
    </citation>
    <scope>NUCLEOTIDE SEQUENCE</scope>
</reference>
<dbReference type="Proteomes" id="UP000663760">
    <property type="component" value="Chromosome 11"/>
</dbReference>
<dbReference type="EMBL" id="LR743598">
    <property type="protein sequence ID" value="CAA2628824.1"/>
    <property type="molecule type" value="Genomic_DNA"/>
</dbReference>
<gene>
    <name evidence="1" type="ORF">SI7747_11014465</name>
    <name evidence="2" type="ORF">SI8410_11015580</name>
</gene>